<dbReference type="GO" id="GO:0005739">
    <property type="term" value="C:mitochondrion"/>
    <property type="evidence" value="ECO:0007669"/>
    <property type="project" value="TreeGrafter"/>
</dbReference>
<dbReference type="NCBIfam" id="TIGR00756">
    <property type="entry name" value="PPR"/>
    <property type="match status" value="1"/>
</dbReference>
<dbReference type="AlphaFoldDB" id="A0A8J4XLB1"/>
<dbReference type="InterPro" id="IPR033490">
    <property type="entry name" value="LRP130"/>
</dbReference>
<evidence type="ECO:0000313" key="2">
    <source>
        <dbReference type="Proteomes" id="UP000770661"/>
    </source>
</evidence>
<accession>A0A8J4XLB1</accession>
<comment type="caution">
    <text evidence="1">The sequence shown here is derived from an EMBL/GenBank/DDBJ whole genome shotgun (WGS) entry which is preliminary data.</text>
</comment>
<proteinExistence type="predicted"/>
<reference evidence="1" key="1">
    <citation type="submission" date="2020-07" db="EMBL/GenBank/DDBJ databases">
        <title>The High-quality genome of the commercially important snow crab, Chionoecetes opilio.</title>
        <authorList>
            <person name="Jeong J.-H."/>
            <person name="Ryu S."/>
        </authorList>
    </citation>
    <scope>NUCLEOTIDE SEQUENCE</scope>
    <source>
        <strain evidence="1">MADBK_172401_WGS</strain>
        <tissue evidence="1">Digestive gland</tissue>
    </source>
</reference>
<dbReference type="Proteomes" id="UP000770661">
    <property type="component" value="Unassembled WGS sequence"/>
</dbReference>
<protein>
    <submittedName>
        <fullName evidence="1">Leucine-rich PPR motif-containing protein, mitochondrial</fullName>
    </submittedName>
</protein>
<organism evidence="1 2">
    <name type="scientific">Chionoecetes opilio</name>
    <name type="common">Atlantic snow crab</name>
    <name type="synonym">Cancer opilio</name>
    <dbReference type="NCBI Taxonomy" id="41210"/>
    <lineage>
        <taxon>Eukaryota</taxon>
        <taxon>Metazoa</taxon>
        <taxon>Ecdysozoa</taxon>
        <taxon>Arthropoda</taxon>
        <taxon>Crustacea</taxon>
        <taxon>Multicrustacea</taxon>
        <taxon>Malacostraca</taxon>
        <taxon>Eumalacostraca</taxon>
        <taxon>Eucarida</taxon>
        <taxon>Decapoda</taxon>
        <taxon>Pleocyemata</taxon>
        <taxon>Brachyura</taxon>
        <taxon>Eubrachyura</taxon>
        <taxon>Majoidea</taxon>
        <taxon>Majidae</taxon>
        <taxon>Chionoecetes</taxon>
    </lineage>
</organism>
<name>A0A8J4XLB1_CHIOP</name>
<dbReference type="GO" id="GO:0070129">
    <property type="term" value="P:regulation of mitochondrial translation"/>
    <property type="evidence" value="ECO:0007669"/>
    <property type="project" value="TreeGrafter"/>
</dbReference>
<keyword evidence="2" id="KW-1185">Reference proteome</keyword>
<gene>
    <name evidence="1" type="primary">Lrpprc_1</name>
    <name evidence="1" type="ORF">GWK47_025183</name>
</gene>
<dbReference type="GO" id="GO:0005634">
    <property type="term" value="C:nucleus"/>
    <property type="evidence" value="ECO:0007669"/>
    <property type="project" value="TreeGrafter"/>
</dbReference>
<dbReference type="PANTHER" id="PTHR46669:SF1">
    <property type="entry name" value="LEUCINE-RICH PPR MOTIF-CONTAINING PROTEIN, MITOCHONDRIAL"/>
    <property type="match status" value="1"/>
</dbReference>
<sequence length="257" mass="27690">MTISSCLASLPGSAAPGMVGGGVCSWLISATSLTGFVLAAILPPKPQTSTQDETTVSNNCVSQGEGIPCSGDLRGAVEAARTIQKRYSCLPMRRELLIHLIDHYHESNAHRESAGSRQLLEDMLNLIAEVKGSVLARHDLLFAYLEAGRPSEAAMVLKNLAKELDQAQVTRQLEYYVKTENEAAVVHLVTASLGEDGVDRQAVYASLINIYYVRSEGEKGLSLWTSMQEEGITPSPAFLTTLAALLAACKIKIPFQI</sequence>
<dbReference type="OrthoDB" id="767661at2759"/>
<evidence type="ECO:0000313" key="1">
    <source>
        <dbReference type="EMBL" id="KAG0702084.1"/>
    </source>
</evidence>
<dbReference type="InterPro" id="IPR002885">
    <property type="entry name" value="PPR_rpt"/>
</dbReference>
<dbReference type="Gene3D" id="1.25.40.10">
    <property type="entry name" value="Tetratricopeptide repeat domain"/>
    <property type="match status" value="1"/>
</dbReference>
<dbReference type="GO" id="GO:0003730">
    <property type="term" value="F:mRNA 3'-UTR binding"/>
    <property type="evidence" value="ECO:0007669"/>
    <property type="project" value="TreeGrafter"/>
</dbReference>
<dbReference type="PANTHER" id="PTHR46669">
    <property type="entry name" value="LEUCINE-RICH PPR MOTIF-CONTAINING PROTEIN, MITOCHONDRIAL"/>
    <property type="match status" value="1"/>
</dbReference>
<dbReference type="InterPro" id="IPR011990">
    <property type="entry name" value="TPR-like_helical_dom_sf"/>
</dbReference>
<dbReference type="EMBL" id="JACEEZ010025310">
    <property type="protein sequence ID" value="KAG0702084.1"/>
    <property type="molecule type" value="Genomic_DNA"/>
</dbReference>